<dbReference type="SUPFAM" id="SSF51055">
    <property type="entry name" value="Carbohydrate binding domain"/>
    <property type="match status" value="2"/>
</dbReference>
<dbReference type="EMBL" id="CAJMWS010000353">
    <property type="protein sequence ID" value="CAE6437109.1"/>
    <property type="molecule type" value="Genomic_DNA"/>
</dbReference>
<dbReference type="AlphaFoldDB" id="A0A8H2XWT5"/>
<reference evidence="3" key="1">
    <citation type="submission" date="2021-01" db="EMBL/GenBank/DDBJ databases">
        <authorList>
            <person name="Kaushik A."/>
        </authorList>
    </citation>
    <scope>NUCLEOTIDE SEQUENCE</scope>
    <source>
        <strain evidence="3">AG1-1C</strain>
    </source>
</reference>
<feature type="domain" description="Chitin-binding type-3" evidence="2">
    <location>
        <begin position="4"/>
        <end position="49"/>
    </location>
</feature>
<dbReference type="Pfam" id="PF02839">
    <property type="entry name" value="CBM_5_12"/>
    <property type="match status" value="1"/>
</dbReference>
<comment type="caution">
    <text evidence="3">The sequence shown here is derived from an EMBL/GenBank/DDBJ whole genome shotgun (WGS) entry which is preliminary data.</text>
</comment>
<evidence type="ECO:0000313" key="3">
    <source>
        <dbReference type="EMBL" id="CAE6437109.1"/>
    </source>
</evidence>
<evidence type="ECO:0000313" key="4">
    <source>
        <dbReference type="Proteomes" id="UP000663846"/>
    </source>
</evidence>
<evidence type="ECO:0000259" key="2">
    <source>
        <dbReference type="SMART" id="SM00495"/>
    </source>
</evidence>
<dbReference type="GO" id="GO:0005576">
    <property type="term" value="C:extracellular region"/>
    <property type="evidence" value="ECO:0007669"/>
    <property type="project" value="InterPro"/>
</dbReference>
<dbReference type="InterPro" id="IPR003610">
    <property type="entry name" value="CBM5/12"/>
</dbReference>
<gene>
    <name evidence="3" type="ORF">RDB_LOCUS122356</name>
</gene>
<feature type="domain" description="Chitin-binding type-3" evidence="2">
    <location>
        <begin position="51"/>
        <end position="93"/>
    </location>
</feature>
<dbReference type="CDD" id="cd12215">
    <property type="entry name" value="ChiC_BD"/>
    <property type="match status" value="2"/>
</dbReference>
<protein>
    <recommendedName>
        <fullName evidence="2">Chitin-binding type-3 domain-containing protein</fullName>
    </recommendedName>
</protein>
<accession>A0A8H2XWT5</accession>
<dbReference type="SMART" id="SM00495">
    <property type="entry name" value="ChtBD3"/>
    <property type="match status" value="2"/>
</dbReference>
<dbReference type="InterPro" id="IPR036573">
    <property type="entry name" value="CBM_sf_5/12"/>
</dbReference>
<sequence length="96" mass="10666">MKSAPEWRPDIPYTAGDVVTYKGECSRWIANQWNQNQVPGGASGAWNEIGNANWHSNTAYVAGSIVIYNGHKWSAKEWNWNQRPGSSGVWTDLGSV</sequence>
<organism evidence="3 4">
    <name type="scientific">Rhizoctonia solani</name>
    <dbReference type="NCBI Taxonomy" id="456999"/>
    <lineage>
        <taxon>Eukaryota</taxon>
        <taxon>Fungi</taxon>
        <taxon>Dikarya</taxon>
        <taxon>Basidiomycota</taxon>
        <taxon>Agaricomycotina</taxon>
        <taxon>Agaricomycetes</taxon>
        <taxon>Cantharellales</taxon>
        <taxon>Ceratobasidiaceae</taxon>
        <taxon>Rhizoctonia</taxon>
    </lineage>
</organism>
<name>A0A8H2XWT5_9AGAM</name>
<dbReference type="GO" id="GO:0004553">
    <property type="term" value="F:hydrolase activity, hydrolyzing O-glycosyl compounds"/>
    <property type="evidence" value="ECO:0007669"/>
    <property type="project" value="InterPro"/>
</dbReference>
<evidence type="ECO:0000256" key="1">
    <source>
        <dbReference type="ARBA" id="ARBA00022801"/>
    </source>
</evidence>
<dbReference type="GO" id="GO:0030246">
    <property type="term" value="F:carbohydrate binding"/>
    <property type="evidence" value="ECO:0007669"/>
    <property type="project" value="InterPro"/>
</dbReference>
<proteinExistence type="predicted"/>
<dbReference type="OrthoDB" id="3248986at2759"/>
<keyword evidence="1" id="KW-0378">Hydrolase</keyword>
<dbReference type="Gene3D" id="2.10.10.20">
    <property type="entry name" value="Carbohydrate-binding module superfamily 5/12"/>
    <property type="match status" value="2"/>
</dbReference>
<dbReference type="Proteomes" id="UP000663846">
    <property type="component" value="Unassembled WGS sequence"/>
</dbReference>
<dbReference type="GO" id="GO:0005975">
    <property type="term" value="P:carbohydrate metabolic process"/>
    <property type="evidence" value="ECO:0007669"/>
    <property type="project" value="InterPro"/>
</dbReference>